<reference evidence="4 5" key="1">
    <citation type="submission" date="2019-04" db="EMBL/GenBank/DDBJ databases">
        <title>Altererythrobacter aquimixticola sp. nov., isolated from sediment of junction between the ocean and a freshwater spring.</title>
        <authorList>
            <person name="Yoon J.-H."/>
        </authorList>
    </citation>
    <scope>NUCLEOTIDE SEQUENCE [LARGE SCALE GENOMIC DNA]</scope>
    <source>
        <strain evidence="4 5">SSKS-13</strain>
    </source>
</reference>
<keyword evidence="1 2" id="KW-0597">Phosphoprotein</keyword>
<sequence>MSGGLKKILYVEDDDLIAELATMAMEDFGELAVRHCSCGAEALEAMEDFGPDLILLDVMMPQMDGLETLRRLRTLPGGEGIPAIFMSARVQTHERDAYIAEGACGVIAKPFDPLVLADTLREMWAAGLPASA</sequence>
<dbReference type="Pfam" id="PF00072">
    <property type="entry name" value="Response_reg"/>
    <property type="match status" value="1"/>
</dbReference>
<dbReference type="InterPro" id="IPR050595">
    <property type="entry name" value="Bact_response_regulator"/>
</dbReference>
<evidence type="ECO:0000256" key="1">
    <source>
        <dbReference type="ARBA" id="ARBA00022553"/>
    </source>
</evidence>
<dbReference type="AlphaFoldDB" id="A0A4T3EZE9"/>
<feature type="modified residue" description="4-aspartylphosphate" evidence="2">
    <location>
        <position position="57"/>
    </location>
</feature>
<dbReference type="EMBL" id="SSHH01000002">
    <property type="protein sequence ID" value="TIX50151.1"/>
    <property type="molecule type" value="Genomic_DNA"/>
</dbReference>
<comment type="caution">
    <text evidence="4">The sequence shown here is derived from an EMBL/GenBank/DDBJ whole genome shotgun (WGS) entry which is preliminary data.</text>
</comment>
<protein>
    <submittedName>
        <fullName evidence="4">Response regulator</fullName>
    </submittedName>
</protein>
<dbReference type="PANTHER" id="PTHR44591">
    <property type="entry name" value="STRESS RESPONSE REGULATOR PROTEIN 1"/>
    <property type="match status" value="1"/>
</dbReference>
<name>A0A4T3EZE9_9SPHN</name>
<organism evidence="4 5">
    <name type="scientific">Alteraurantiacibacter aquimixticola</name>
    <dbReference type="NCBI Taxonomy" id="2489173"/>
    <lineage>
        <taxon>Bacteria</taxon>
        <taxon>Pseudomonadati</taxon>
        <taxon>Pseudomonadota</taxon>
        <taxon>Alphaproteobacteria</taxon>
        <taxon>Sphingomonadales</taxon>
        <taxon>Erythrobacteraceae</taxon>
        <taxon>Alteraurantiacibacter</taxon>
    </lineage>
</organism>
<keyword evidence="5" id="KW-1185">Reference proteome</keyword>
<dbReference type="PROSITE" id="PS50110">
    <property type="entry name" value="RESPONSE_REGULATORY"/>
    <property type="match status" value="1"/>
</dbReference>
<proteinExistence type="predicted"/>
<dbReference type="PANTHER" id="PTHR44591:SF3">
    <property type="entry name" value="RESPONSE REGULATORY DOMAIN-CONTAINING PROTEIN"/>
    <property type="match status" value="1"/>
</dbReference>
<gene>
    <name evidence="4" type="ORF">E5222_07605</name>
</gene>
<dbReference type="OrthoDB" id="9800897at2"/>
<dbReference type="InterPro" id="IPR001789">
    <property type="entry name" value="Sig_transdc_resp-reg_receiver"/>
</dbReference>
<dbReference type="SUPFAM" id="SSF52172">
    <property type="entry name" value="CheY-like"/>
    <property type="match status" value="1"/>
</dbReference>
<feature type="domain" description="Response regulatory" evidence="3">
    <location>
        <begin position="7"/>
        <end position="124"/>
    </location>
</feature>
<evidence type="ECO:0000256" key="2">
    <source>
        <dbReference type="PROSITE-ProRule" id="PRU00169"/>
    </source>
</evidence>
<dbReference type="InterPro" id="IPR011006">
    <property type="entry name" value="CheY-like_superfamily"/>
</dbReference>
<dbReference type="Gene3D" id="3.40.50.2300">
    <property type="match status" value="1"/>
</dbReference>
<dbReference type="RefSeq" id="WP_136693171.1">
    <property type="nucleotide sequence ID" value="NZ_SSHH01000002.1"/>
</dbReference>
<evidence type="ECO:0000259" key="3">
    <source>
        <dbReference type="PROSITE" id="PS50110"/>
    </source>
</evidence>
<dbReference type="SMART" id="SM00448">
    <property type="entry name" value="REC"/>
    <property type="match status" value="1"/>
</dbReference>
<accession>A0A4T3EZE9</accession>
<evidence type="ECO:0000313" key="5">
    <source>
        <dbReference type="Proteomes" id="UP000309389"/>
    </source>
</evidence>
<dbReference type="Proteomes" id="UP000309389">
    <property type="component" value="Unassembled WGS sequence"/>
</dbReference>
<evidence type="ECO:0000313" key="4">
    <source>
        <dbReference type="EMBL" id="TIX50151.1"/>
    </source>
</evidence>
<dbReference type="GO" id="GO:0000160">
    <property type="term" value="P:phosphorelay signal transduction system"/>
    <property type="evidence" value="ECO:0007669"/>
    <property type="project" value="InterPro"/>
</dbReference>